<feature type="compositionally biased region" description="Low complexity" evidence="16">
    <location>
        <begin position="452"/>
        <end position="493"/>
    </location>
</feature>
<keyword evidence="9" id="KW-0804">Transcription</keyword>
<evidence type="ECO:0000256" key="14">
    <source>
        <dbReference type="PROSITE-ProRule" id="PRU00108"/>
    </source>
</evidence>
<feature type="compositionally biased region" description="Basic and acidic residues" evidence="16">
    <location>
        <begin position="514"/>
        <end position="524"/>
    </location>
</feature>
<evidence type="ECO:0000256" key="8">
    <source>
        <dbReference type="ARBA" id="ARBA00023155"/>
    </source>
</evidence>
<keyword evidence="20" id="KW-1185">Reference proteome</keyword>
<dbReference type="GO" id="GO:1990837">
    <property type="term" value="F:sequence-specific double-stranded DNA binding"/>
    <property type="evidence" value="ECO:0007669"/>
    <property type="project" value="TreeGrafter"/>
</dbReference>
<dbReference type="PANTHER" id="PTHR46892">
    <property type="entry name" value="VISUAL SYSTEM HOMEOBOX 2"/>
    <property type="match status" value="1"/>
</dbReference>
<evidence type="ECO:0000256" key="13">
    <source>
        <dbReference type="ARBA" id="ARBA00031274"/>
    </source>
</evidence>
<feature type="domain" description="Homeobox" evidence="17">
    <location>
        <begin position="228"/>
        <end position="288"/>
    </location>
</feature>
<evidence type="ECO:0000256" key="12">
    <source>
        <dbReference type="ARBA" id="ARBA00030203"/>
    </source>
</evidence>
<feature type="compositionally biased region" description="Pro residues" evidence="16">
    <location>
        <begin position="441"/>
        <end position="451"/>
    </location>
</feature>
<feature type="compositionally biased region" description="Basic and acidic residues" evidence="16">
    <location>
        <begin position="344"/>
        <end position="382"/>
    </location>
</feature>
<dbReference type="PROSITE" id="PS51496">
    <property type="entry name" value="CVC"/>
    <property type="match status" value="1"/>
</dbReference>
<accession>A0A9C6X2I1</accession>
<dbReference type="CDD" id="cd00086">
    <property type="entry name" value="homeodomain"/>
    <property type="match status" value="1"/>
</dbReference>
<feature type="compositionally biased region" description="Low complexity" evidence="16">
    <location>
        <begin position="19"/>
        <end position="28"/>
    </location>
</feature>
<evidence type="ECO:0000256" key="3">
    <source>
        <dbReference type="ARBA" id="ARBA00014891"/>
    </source>
</evidence>
<dbReference type="PROSITE" id="PS50071">
    <property type="entry name" value="HOMEOBOX_2"/>
    <property type="match status" value="1"/>
</dbReference>
<evidence type="ECO:0000256" key="4">
    <source>
        <dbReference type="ARBA" id="ARBA00022473"/>
    </source>
</evidence>
<dbReference type="Pfam" id="PF03826">
    <property type="entry name" value="OAR"/>
    <property type="match status" value="1"/>
</dbReference>
<evidence type="ECO:0000313" key="20">
    <source>
        <dbReference type="Proteomes" id="UP000504606"/>
    </source>
</evidence>
<evidence type="ECO:0000256" key="7">
    <source>
        <dbReference type="ARBA" id="ARBA00023125"/>
    </source>
</evidence>
<feature type="compositionally biased region" description="Pro residues" evidence="16">
    <location>
        <begin position="501"/>
        <end position="511"/>
    </location>
</feature>
<feature type="compositionally biased region" description="Gly residues" evidence="16">
    <location>
        <begin position="35"/>
        <end position="45"/>
    </location>
</feature>
<dbReference type="SUPFAM" id="SSF46689">
    <property type="entry name" value="Homeodomain-like"/>
    <property type="match status" value="1"/>
</dbReference>
<evidence type="ECO:0000313" key="21">
    <source>
        <dbReference type="RefSeq" id="XP_052127936.1"/>
    </source>
</evidence>
<reference evidence="21" key="1">
    <citation type="submission" date="2025-08" db="UniProtKB">
        <authorList>
            <consortium name="RefSeq"/>
        </authorList>
    </citation>
    <scope>IDENTIFICATION</scope>
    <source>
        <tissue evidence="21">Whole organism</tissue>
    </source>
</reference>
<gene>
    <name evidence="21" type="primary">LOC113207744</name>
</gene>
<keyword evidence="8 14" id="KW-0371">Homeobox</keyword>
<dbReference type="InterPro" id="IPR001356">
    <property type="entry name" value="HD"/>
</dbReference>
<feature type="domain" description="OAR" evidence="18">
    <location>
        <begin position="527"/>
        <end position="540"/>
    </location>
</feature>
<evidence type="ECO:0000256" key="2">
    <source>
        <dbReference type="ARBA" id="ARBA00005733"/>
    </source>
</evidence>
<dbReference type="Proteomes" id="UP000504606">
    <property type="component" value="Unplaced"/>
</dbReference>
<dbReference type="Gene3D" id="1.10.10.60">
    <property type="entry name" value="Homeodomain-like"/>
    <property type="match status" value="1"/>
</dbReference>
<comment type="similarity">
    <text evidence="2">Belongs to the paired homeobox family.</text>
</comment>
<dbReference type="SMART" id="SM00389">
    <property type="entry name" value="HOX"/>
    <property type="match status" value="1"/>
</dbReference>
<feature type="domain" description="CVC" evidence="19">
    <location>
        <begin position="290"/>
        <end position="342"/>
    </location>
</feature>
<dbReference type="PANTHER" id="PTHR46892:SF3">
    <property type="entry name" value="VISUAL SYSTEM HOMEOBOX 2"/>
    <property type="match status" value="1"/>
</dbReference>
<keyword evidence="6" id="KW-0805">Transcription regulation</keyword>
<dbReference type="GO" id="GO:0005634">
    <property type="term" value="C:nucleus"/>
    <property type="evidence" value="ECO:0007669"/>
    <property type="project" value="UniProtKB-SubCell"/>
</dbReference>
<dbReference type="FunFam" id="1.10.10.60:FF:000383">
    <property type="entry name" value="box A-binding factor"/>
    <property type="match status" value="1"/>
</dbReference>
<dbReference type="GeneID" id="113207744"/>
<evidence type="ECO:0000259" key="19">
    <source>
        <dbReference type="PROSITE" id="PS51496"/>
    </source>
</evidence>
<dbReference type="Pfam" id="PF00046">
    <property type="entry name" value="Homeodomain"/>
    <property type="match status" value="1"/>
</dbReference>
<dbReference type="InterPro" id="IPR023339">
    <property type="entry name" value="CVC"/>
</dbReference>
<dbReference type="RefSeq" id="XP_052127936.1">
    <property type="nucleotide sequence ID" value="XM_052271976.1"/>
</dbReference>
<evidence type="ECO:0000256" key="5">
    <source>
        <dbReference type="ARBA" id="ARBA00022606"/>
    </source>
</evidence>
<organism evidence="20 21">
    <name type="scientific">Frankliniella occidentalis</name>
    <name type="common">Western flower thrips</name>
    <name type="synonym">Euthrips occidentalis</name>
    <dbReference type="NCBI Taxonomy" id="133901"/>
    <lineage>
        <taxon>Eukaryota</taxon>
        <taxon>Metazoa</taxon>
        <taxon>Ecdysozoa</taxon>
        <taxon>Arthropoda</taxon>
        <taxon>Hexapoda</taxon>
        <taxon>Insecta</taxon>
        <taxon>Pterygota</taxon>
        <taxon>Neoptera</taxon>
        <taxon>Paraneoptera</taxon>
        <taxon>Thysanoptera</taxon>
        <taxon>Terebrantia</taxon>
        <taxon>Thripoidea</taxon>
        <taxon>Thripidae</taxon>
        <taxon>Frankliniella</taxon>
    </lineage>
</organism>
<keyword evidence="11" id="KW-0844">Vision</keyword>
<keyword evidence="7 14" id="KW-0238">DNA-binding</keyword>
<dbReference type="PROSITE" id="PS50803">
    <property type="entry name" value="OAR"/>
    <property type="match status" value="1"/>
</dbReference>
<feature type="region of interest" description="Disordered" evidence="16">
    <location>
        <begin position="344"/>
        <end position="524"/>
    </location>
</feature>
<name>A0A9C6X2I1_FRAOC</name>
<evidence type="ECO:0000259" key="17">
    <source>
        <dbReference type="PROSITE" id="PS50071"/>
    </source>
</evidence>
<dbReference type="InterPro" id="IPR009057">
    <property type="entry name" value="Homeodomain-like_sf"/>
</dbReference>
<evidence type="ECO:0000256" key="15">
    <source>
        <dbReference type="RuleBase" id="RU000682"/>
    </source>
</evidence>
<feature type="DNA-binding region" description="Homeobox" evidence="14">
    <location>
        <begin position="230"/>
        <end position="289"/>
    </location>
</feature>
<dbReference type="InterPro" id="IPR052294">
    <property type="entry name" value="VSX_homeobox_regulators"/>
</dbReference>
<protein>
    <recommendedName>
        <fullName evidence="3">Visual system homeobox 2</fullName>
    </recommendedName>
    <alternativeName>
        <fullName evidence="12">Ceh-10 homeodomain-containing homolog</fullName>
    </alternativeName>
    <alternativeName>
        <fullName evidence="13">Homeobox protein CHX10</fullName>
    </alternativeName>
</protein>
<feature type="compositionally biased region" description="Pro residues" evidence="16">
    <location>
        <begin position="99"/>
        <end position="113"/>
    </location>
</feature>
<dbReference type="OrthoDB" id="6159439at2759"/>
<dbReference type="GO" id="GO:0000981">
    <property type="term" value="F:DNA-binding transcription factor activity, RNA polymerase II-specific"/>
    <property type="evidence" value="ECO:0007669"/>
    <property type="project" value="InterPro"/>
</dbReference>
<dbReference type="GO" id="GO:0007601">
    <property type="term" value="P:visual perception"/>
    <property type="evidence" value="ECO:0007669"/>
    <property type="project" value="UniProtKB-KW"/>
</dbReference>
<evidence type="ECO:0000256" key="16">
    <source>
        <dbReference type="SAM" id="MobiDB-lite"/>
    </source>
</evidence>
<evidence type="ECO:0000256" key="11">
    <source>
        <dbReference type="ARBA" id="ARBA00023305"/>
    </source>
</evidence>
<keyword evidence="10 14" id="KW-0539">Nucleus</keyword>
<feature type="region of interest" description="Disordered" evidence="16">
    <location>
        <begin position="19"/>
        <end position="118"/>
    </location>
</feature>
<evidence type="ECO:0000256" key="6">
    <source>
        <dbReference type="ARBA" id="ARBA00023015"/>
    </source>
</evidence>
<dbReference type="AlphaFoldDB" id="A0A9C6X2I1"/>
<comment type="subcellular location">
    <subcellularLocation>
        <location evidence="1 14 15">Nucleus</location>
    </subcellularLocation>
</comment>
<dbReference type="InterPro" id="IPR003654">
    <property type="entry name" value="OAR_dom"/>
</dbReference>
<dbReference type="PROSITE" id="PS00027">
    <property type="entry name" value="HOMEOBOX_1"/>
    <property type="match status" value="1"/>
</dbReference>
<proteinExistence type="inferred from homology"/>
<evidence type="ECO:0000259" key="18">
    <source>
        <dbReference type="PROSITE" id="PS50803"/>
    </source>
</evidence>
<feature type="compositionally biased region" description="Basic and acidic residues" evidence="16">
    <location>
        <begin position="417"/>
        <end position="432"/>
    </location>
</feature>
<evidence type="ECO:0000256" key="9">
    <source>
        <dbReference type="ARBA" id="ARBA00023163"/>
    </source>
</evidence>
<evidence type="ECO:0000256" key="1">
    <source>
        <dbReference type="ARBA" id="ARBA00004123"/>
    </source>
</evidence>
<feature type="compositionally biased region" description="Polar residues" evidence="16">
    <location>
        <begin position="383"/>
        <end position="397"/>
    </location>
</feature>
<dbReference type="InterPro" id="IPR017970">
    <property type="entry name" value="Homeobox_CS"/>
</dbReference>
<keyword evidence="4" id="KW-0217">Developmental protein</keyword>
<evidence type="ECO:0000256" key="10">
    <source>
        <dbReference type="ARBA" id="ARBA00023242"/>
    </source>
</evidence>
<keyword evidence="5" id="KW-0716">Sensory transduction</keyword>
<sequence>MKTLSAPSGRGVGVHVLGLAPRPGLGAPLGPPGLGPHGPHGLGPGLGPPSSMPQRSPFAIQELLGLSDPEGPPRSPSGAGAVSPVTPGGPGAPLRGPGHGPPHGPHGPAPPSSFPSHMAHAAHHHMSVAGHMSRMAYLNAQAAVAAAFLPHNINMAHGTMAANSMGLHHRAGLEQAPPGFPQLKSPPFSTPGSCLPGLSHLDNPNKDYTAENLSGYGSAAAGGKTKKKKRRHSRTIFTSFQLEELEKAFKEAHYPDVYARELLSLKTDLPEDRIQVWFQNRRAKWRKTEKCWGRSTIMAEYGLYGAMVRHSLPLPDTILKSAKENECVAPWLLAGMHRKSLEAAEHLKDDSDREGEKEGDKDADKDGEEHDEDLDKSTDKSSELTNGSASPRCSSGGPQLGTPPHLGSPRGSGPPPPEHELRGEHRGELRGEHLHHHQQHAPPPQPPPPPSSTSSSVSVSSDSETPTPTHPAGPGSPVSGSPVGAAAQPTAASGPGGPAGPAGPQPGPPQGLHPTRDGRDPDEFRNNSIACLRAKALEHSAKLLGMTSADALIMTSSLLGAGRGPHPAQSVLPPCDANANSLAGVGHPLDHLHPAAHLLHYPHHDAHPHPAFWHQPTKQEASP</sequence>